<evidence type="ECO:0000313" key="4">
    <source>
        <dbReference type="Proteomes" id="UP000265882"/>
    </source>
</evidence>
<dbReference type="Pfam" id="PF13561">
    <property type="entry name" value="adh_short_C2"/>
    <property type="match status" value="1"/>
</dbReference>
<sequence>MESRLSKRFGLEGKVAVVLGGTSGIGKAIALGLAEAGADVAPVSRRKEKVEETALEIERISGKKPPIAAADVLDKSAVAEAFSRIAAECGRLDILVNSAGATIKKPSIELTEDEWDRVVDTNLKALFFACQAAAKIMISKGSGGKIINIASLASFVGLNEVAAYCASKGGVLALTRALGREWAHHKINVNAIAPGVFRTPLNEHLLAIKERYDMFVSRTPMGRVGHVDELVGAAIYLASPASDFMTGQSIVVDGGFLAMGV</sequence>
<organism evidence="3 4">
    <name type="scientific">Abyssobacteria bacterium (strain SURF_5)</name>
    <dbReference type="NCBI Taxonomy" id="2093360"/>
    <lineage>
        <taxon>Bacteria</taxon>
        <taxon>Pseudomonadati</taxon>
        <taxon>Candidatus Hydrogenedentota</taxon>
        <taxon>Candidatus Abyssobacteria</taxon>
    </lineage>
</organism>
<accession>A0A3A4NFH1</accession>
<evidence type="ECO:0000313" key="3">
    <source>
        <dbReference type="EMBL" id="RJP15650.1"/>
    </source>
</evidence>
<dbReference type="SUPFAM" id="SSF51735">
    <property type="entry name" value="NAD(P)-binding Rossmann-fold domains"/>
    <property type="match status" value="1"/>
</dbReference>
<proteinExistence type="inferred from homology"/>
<dbReference type="EC" id="1.1.1.47" evidence="3"/>
<dbReference type="EMBL" id="QZKU01000132">
    <property type="protein sequence ID" value="RJP15650.1"/>
    <property type="molecule type" value="Genomic_DNA"/>
</dbReference>
<protein>
    <submittedName>
        <fullName evidence="3">Glucose 1-dehydrogenase</fullName>
        <ecNumber evidence="3">1.1.1.47</ecNumber>
    </submittedName>
</protein>
<dbReference type="PANTHER" id="PTHR42760">
    <property type="entry name" value="SHORT-CHAIN DEHYDROGENASES/REDUCTASES FAMILY MEMBER"/>
    <property type="match status" value="1"/>
</dbReference>
<gene>
    <name evidence="3" type="ORF">C4520_19965</name>
</gene>
<dbReference type="PANTHER" id="PTHR42760:SF115">
    <property type="entry name" value="3-OXOACYL-[ACYL-CARRIER-PROTEIN] REDUCTASE FABG"/>
    <property type="match status" value="1"/>
</dbReference>
<dbReference type="FunFam" id="3.40.50.720:FF:000084">
    <property type="entry name" value="Short-chain dehydrogenase reductase"/>
    <property type="match status" value="1"/>
</dbReference>
<dbReference type="InterPro" id="IPR020904">
    <property type="entry name" value="Sc_DH/Rdtase_CS"/>
</dbReference>
<name>A0A3A4NFH1_ABYX5</name>
<dbReference type="PRINTS" id="PR00080">
    <property type="entry name" value="SDRFAMILY"/>
</dbReference>
<evidence type="ECO:0000256" key="2">
    <source>
        <dbReference type="ARBA" id="ARBA00023002"/>
    </source>
</evidence>
<reference evidence="3 4" key="1">
    <citation type="journal article" date="2017" name="ISME J.">
        <title>Energy and carbon metabolisms in a deep terrestrial subsurface fluid microbial community.</title>
        <authorList>
            <person name="Momper L."/>
            <person name="Jungbluth S.P."/>
            <person name="Lee M.D."/>
            <person name="Amend J.P."/>
        </authorList>
    </citation>
    <scope>NUCLEOTIDE SEQUENCE [LARGE SCALE GENOMIC DNA]</scope>
    <source>
        <strain evidence="3">SURF_5</strain>
    </source>
</reference>
<dbReference type="NCBIfam" id="NF005559">
    <property type="entry name" value="PRK07231.1"/>
    <property type="match status" value="1"/>
</dbReference>
<dbReference type="PRINTS" id="PR00081">
    <property type="entry name" value="GDHRDH"/>
</dbReference>
<dbReference type="InterPro" id="IPR002347">
    <property type="entry name" value="SDR_fam"/>
</dbReference>
<dbReference type="AlphaFoldDB" id="A0A3A4NFH1"/>
<comment type="caution">
    <text evidence="3">The sequence shown here is derived from an EMBL/GenBank/DDBJ whole genome shotgun (WGS) entry which is preliminary data.</text>
</comment>
<evidence type="ECO:0000256" key="1">
    <source>
        <dbReference type="ARBA" id="ARBA00006484"/>
    </source>
</evidence>
<dbReference type="Proteomes" id="UP000265882">
    <property type="component" value="Unassembled WGS sequence"/>
</dbReference>
<dbReference type="InterPro" id="IPR036291">
    <property type="entry name" value="NAD(P)-bd_dom_sf"/>
</dbReference>
<dbReference type="Gene3D" id="3.40.50.720">
    <property type="entry name" value="NAD(P)-binding Rossmann-like Domain"/>
    <property type="match status" value="1"/>
</dbReference>
<dbReference type="PROSITE" id="PS00061">
    <property type="entry name" value="ADH_SHORT"/>
    <property type="match status" value="1"/>
</dbReference>
<keyword evidence="2 3" id="KW-0560">Oxidoreductase</keyword>
<dbReference type="GO" id="GO:0047936">
    <property type="term" value="F:glucose 1-dehydrogenase [NAD(P)+] activity"/>
    <property type="evidence" value="ECO:0007669"/>
    <property type="project" value="UniProtKB-EC"/>
</dbReference>
<comment type="similarity">
    <text evidence="1">Belongs to the short-chain dehydrogenases/reductases (SDR) family.</text>
</comment>